<dbReference type="PRINTS" id="PR00732">
    <property type="entry name" value="GLHYDRLASE4"/>
</dbReference>
<proteinExistence type="predicted"/>
<dbReference type="InterPro" id="IPR036291">
    <property type="entry name" value="NAD(P)-bd_dom_sf"/>
</dbReference>
<gene>
    <name evidence="2" type="ORF">SAMN02746089_02229</name>
</gene>
<keyword evidence="2" id="KW-0378">Hydrolase</keyword>
<dbReference type="Gene3D" id="3.90.1820.10">
    <property type="entry name" value="AglA-like glucosidase"/>
    <property type="match status" value="1"/>
</dbReference>
<accession>A0A1M5D104</accession>
<keyword evidence="3" id="KW-1185">Reference proteome</keyword>
<dbReference type="AlphaFoldDB" id="A0A1M5D104"/>
<dbReference type="GO" id="GO:0005975">
    <property type="term" value="P:carbohydrate metabolic process"/>
    <property type="evidence" value="ECO:0007669"/>
    <property type="project" value="InterPro"/>
</dbReference>
<dbReference type="Pfam" id="PF02056">
    <property type="entry name" value="Glyco_hydro_4"/>
    <property type="match status" value="1"/>
</dbReference>
<dbReference type="InterPro" id="IPR001088">
    <property type="entry name" value="Glyco_hydro_4"/>
</dbReference>
<dbReference type="OrthoDB" id="9808275at2"/>
<dbReference type="EMBL" id="FQVH01000032">
    <property type="protein sequence ID" value="SHF60507.1"/>
    <property type="molecule type" value="Genomic_DNA"/>
</dbReference>
<evidence type="ECO:0000256" key="1">
    <source>
        <dbReference type="ARBA" id="ARBA00023027"/>
    </source>
</evidence>
<evidence type="ECO:0000313" key="3">
    <source>
        <dbReference type="Proteomes" id="UP000184088"/>
    </source>
</evidence>
<dbReference type="PANTHER" id="PTHR32092">
    <property type="entry name" value="6-PHOSPHO-BETA-GLUCOSIDASE-RELATED"/>
    <property type="match status" value="1"/>
</dbReference>
<evidence type="ECO:0000313" key="2">
    <source>
        <dbReference type="EMBL" id="SHF60507.1"/>
    </source>
</evidence>
<keyword evidence="1" id="KW-0520">NAD</keyword>
<reference evidence="2 3" key="1">
    <citation type="submission" date="2016-11" db="EMBL/GenBank/DDBJ databases">
        <authorList>
            <person name="Jaros S."/>
            <person name="Januszkiewicz K."/>
            <person name="Wedrychowicz H."/>
        </authorList>
    </citation>
    <scope>NUCLEOTIDE SEQUENCE [LARGE SCALE GENOMIC DNA]</scope>
    <source>
        <strain evidence="2 3">DSM 17918</strain>
    </source>
</reference>
<name>A0A1M5D104_9THEO</name>
<dbReference type="InterPro" id="IPR053715">
    <property type="entry name" value="GH4_Enzyme_sf"/>
</dbReference>
<protein>
    <submittedName>
        <fullName evidence="2">Family 4 glycosyl hydrolase</fullName>
    </submittedName>
</protein>
<dbReference type="SUPFAM" id="SSF51735">
    <property type="entry name" value="NAD(P)-binding Rossmann-fold domains"/>
    <property type="match status" value="1"/>
</dbReference>
<dbReference type="STRING" id="1121256.SAMN02746089_02229"/>
<sequence length="121" mass="13291">MKITVIGAGSFVFGPTVLKDAIIKNRLDDCELALVDINKELVDLMASVGKRIARENNVSIKITSTTRREEALEGADFVISSAAIQGIKRWLMDYEVLKKYGLMIRHGNAEGLEALSILLGQ</sequence>
<organism evidence="2 3">
    <name type="scientific">Caldanaerobius fijiensis DSM 17918</name>
    <dbReference type="NCBI Taxonomy" id="1121256"/>
    <lineage>
        <taxon>Bacteria</taxon>
        <taxon>Bacillati</taxon>
        <taxon>Bacillota</taxon>
        <taxon>Clostridia</taxon>
        <taxon>Thermoanaerobacterales</taxon>
        <taxon>Thermoanaerobacteraceae</taxon>
        <taxon>Caldanaerobius</taxon>
    </lineage>
</organism>
<dbReference type="GO" id="GO:0004553">
    <property type="term" value="F:hydrolase activity, hydrolyzing O-glycosyl compounds"/>
    <property type="evidence" value="ECO:0007669"/>
    <property type="project" value="InterPro"/>
</dbReference>
<dbReference type="Proteomes" id="UP000184088">
    <property type="component" value="Unassembled WGS sequence"/>
</dbReference>